<dbReference type="Gene3D" id="1.10.510.10">
    <property type="entry name" value="Transferase(Phosphotransferase) domain 1"/>
    <property type="match status" value="1"/>
</dbReference>
<dbReference type="AlphaFoldDB" id="A0A914C8S4"/>
<dbReference type="CDD" id="cd14016">
    <property type="entry name" value="STKc_CK1"/>
    <property type="match status" value="1"/>
</dbReference>
<dbReference type="InterPro" id="IPR017441">
    <property type="entry name" value="Protein_kinase_ATP_BS"/>
</dbReference>
<dbReference type="GO" id="GO:0005524">
    <property type="term" value="F:ATP binding"/>
    <property type="evidence" value="ECO:0007669"/>
    <property type="project" value="UniProtKB-UniRule"/>
</dbReference>
<keyword evidence="7" id="KW-1185">Reference proteome</keyword>
<dbReference type="WBParaSite" id="ACRNAN_Path_601.g2245.t1">
    <property type="protein sequence ID" value="ACRNAN_Path_601.g2245.t1"/>
    <property type="gene ID" value="ACRNAN_Path_601.g2245"/>
</dbReference>
<dbReference type="PROSITE" id="PS00108">
    <property type="entry name" value="PROTEIN_KINASE_ST"/>
    <property type="match status" value="1"/>
</dbReference>
<dbReference type="Pfam" id="PF00069">
    <property type="entry name" value="Pkinase"/>
    <property type="match status" value="1"/>
</dbReference>
<dbReference type="PROSITE" id="PS00107">
    <property type="entry name" value="PROTEIN_KINASE_ATP"/>
    <property type="match status" value="1"/>
</dbReference>
<dbReference type="InterPro" id="IPR008271">
    <property type="entry name" value="Ser/Thr_kinase_AS"/>
</dbReference>
<dbReference type="InterPro" id="IPR011009">
    <property type="entry name" value="Kinase-like_dom_sf"/>
</dbReference>
<dbReference type="PANTHER" id="PTHR11909">
    <property type="entry name" value="CASEIN KINASE-RELATED"/>
    <property type="match status" value="1"/>
</dbReference>
<feature type="domain" description="Protein kinase" evidence="6">
    <location>
        <begin position="31"/>
        <end position="299"/>
    </location>
</feature>
<evidence type="ECO:0000256" key="1">
    <source>
        <dbReference type="ARBA" id="ARBA00012513"/>
    </source>
</evidence>
<protein>
    <recommendedName>
        <fullName evidence="1">non-specific serine/threonine protein kinase</fullName>
        <ecNumber evidence="1">2.7.11.1</ecNumber>
    </recommendedName>
</protein>
<dbReference type="Proteomes" id="UP000887540">
    <property type="component" value="Unplaced"/>
</dbReference>
<reference evidence="8" key="1">
    <citation type="submission" date="2022-11" db="UniProtKB">
        <authorList>
            <consortium name="WormBaseParasite"/>
        </authorList>
    </citation>
    <scope>IDENTIFICATION</scope>
</reference>
<dbReference type="SUPFAM" id="SSF56112">
    <property type="entry name" value="Protein kinase-like (PK-like)"/>
    <property type="match status" value="1"/>
</dbReference>
<keyword evidence="5" id="KW-0723">Serine/threonine-protein kinase</keyword>
<dbReference type="GO" id="GO:0004674">
    <property type="term" value="F:protein serine/threonine kinase activity"/>
    <property type="evidence" value="ECO:0007669"/>
    <property type="project" value="UniProtKB-KW"/>
</dbReference>
<evidence type="ECO:0000313" key="8">
    <source>
        <dbReference type="WBParaSite" id="ACRNAN_Path_601.g2245.t1"/>
    </source>
</evidence>
<evidence type="ECO:0000313" key="7">
    <source>
        <dbReference type="Proteomes" id="UP000887540"/>
    </source>
</evidence>
<evidence type="ECO:0000256" key="2">
    <source>
        <dbReference type="ARBA" id="ARBA00022741"/>
    </source>
</evidence>
<proteinExistence type="inferred from homology"/>
<evidence type="ECO:0000256" key="3">
    <source>
        <dbReference type="ARBA" id="ARBA00022840"/>
    </source>
</evidence>
<dbReference type="SMART" id="SM00220">
    <property type="entry name" value="S_TKc"/>
    <property type="match status" value="1"/>
</dbReference>
<feature type="binding site" evidence="4">
    <location>
        <position position="60"/>
    </location>
    <ligand>
        <name>ATP</name>
        <dbReference type="ChEBI" id="CHEBI:30616"/>
    </ligand>
</feature>
<keyword evidence="2 4" id="KW-0547">Nucleotide-binding</keyword>
<keyword evidence="3 4" id="KW-0067">ATP-binding</keyword>
<evidence type="ECO:0000256" key="4">
    <source>
        <dbReference type="PROSITE-ProRule" id="PRU10141"/>
    </source>
</evidence>
<dbReference type="InterPro" id="IPR000719">
    <property type="entry name" value="Prot_kinase_dom"/>
</dbReference>
<dbReference type="EC" id="2.7.11.1" evidence="1"/>
<keyword evidence="5" id="KW-0808">Transferase</keyword>
<dbReference type="PROSITE" id="PS50011">
    <property type="entry name" value="PROTEIN_KINASE_DOM"/>
    <property type="match status" value="1"/>
</dbReference>
<evidence type="ECO:0000256" key="5">
    <source>
        <dbReference type="RuleBase" id="RU000304"/>
    </source>
</evidence>
<name>A0A914C8S4_9BILA</name>
<sequence>MYALPARDRARQQQTLSSAINNGQFIVGQTYKLIRQIGAGSFGEVYICVHVTNGQEYAVKIEPIKAKNPQLYYEGKVLKYLGTGIGLPHMRYFGQEREHYCMVMELLGPSLEDLFNTCKRRFSLKTVLMLADQMIGRIEMLHVKNFIHRDIKPDNFLIGSGARSHTVYIIDFGLAKKYRDSKTHMHIPFKDRKNLTGTARYASINAHRGIEQSRRDDLESLGYCLIYFLKGSLPWQGLNADTKMQKYEKIHEVKLKTHINVLCNGLPQEFTKYLQYVRGLRFDQEPEYKFLLSLFRALFRSLKYSYDYQFDWFPKHTTTPITGKLANA</sequence>
<dbReference type="FunFam" id="1.10.510.10:FF:000596">
    <property type="entry name" value="CK1 family protein kinase"/>
    <property type="match status" value="1"/>
</dbReference>
<keyword evidence="5" id="KW-0418">Kinase</keyword>
<evidence type="ECO:0000259" key="6">
    <source>
        <dbReference type="PROSITE" id="PS50011"/>
    </source>
</evidence>
<organism evidence="7 8">
    <name type="scientific">Acrobeloides nanus</name>
    <dbReference type="NCBI Taxonomy" id="290746"/>
    <lineage>
        <taxon>Eukaryota</taxon>
        <taxon>Metazoa</taxon>
        <taxon>Ecdysozoa</taxon>
        <taxon>Nematoda</taxon>
        <taxon>Chromadorea</taxon>
        <taxon>Rhabditida</taxon>
        <taxon>Tylenchina</taxon>
        <taxon>Cephalobomorpha</taxon>
        <taxon>Cephaloboidea</taxon>
        <taxon>Cephalobidae</taxon>
        <taxon>Acrobeloides</taxon>
    </lineage>
</organism>
<accession>A0A914C8S4</accession>
<comment type="similarity">
    <text evidence="5">Belongs to the protein kinase superfamily.</text>
</comment>
<dbReference type="InterPro" id="IPR050235">
    <property type="entry name" value="CK1_Ser-Thr_kinase"/>
</dbReference>